<dbReference type="OrthoDB" id="5874910at2759"/>
<dbReference type="Proteomes" id="UP000054047">
    <property type="component" value="Unassembled WGS sequence"/>
</dbReference>
<evidence type="ECO:0000313" key="3">
    <source>
        <dbReference type="EMBL" id="KIH55533.1"/>
    </source>
</evidence>
<keyword evidence="4" id="KW-1185">Reference proteome</keyword>
<dbReference type="Gene3D" id="3.40.33.10">
    <property type="entry name" value="CAP"/>
    <property type="match status" value="2"/>
</dbReference>
<feature type="domain" description="SCP" evidence="2">
    <location>
        <begin position="33"/>
        <end position="154"/>
    </location>
</feature>
<evidence type="ECO:0000259" key="2">
    <source>
        <dbReference type="SMART" id="SM00198"/>
    </source>
</evidence>
<dbReference type="SMART" id="SM00198">
    <property type="entry name" value="SCP"/>
    <property type="match status" value="1"/>
</dbReference>
<gene>
    <name evidence="3" type="ORF">ANCDUO_14309</name>
</gene>
<evidence type="ECO:0000313" key="4">
    <source>
        <dbReference type="Proteomes" id="UP000054047"/>
    </source>
</evidence>
<evidence type="ECO:0000256" key="1">
    <source>
        <dbReference type="SAM" id="SignalP"/>
    </source>
</evidence>
<dbReference type="InterPro" id="IPR014044">
    <property type="entry name" value="CAP_dom"/>
</dbReference>
<keyword evidence="1" id="KW-0732">Signal</keyword>
<dbReference type="InterPro" id="IPR001283">
    <property type="entry name" value="CRISP-related"/>
</dbReference>
<organism evidence="3 4">
    <name type="scientific">Ancylostoma duodenale</name>
    <dbReference type="NCBI Taxonomy" id="51022"/>
    <lineage>
        <taxon>Eukaryota</taxon>
        <taxon>Metazoa</taxon>
        <taxon>Ecdysozoa</taxon>
        <taxon>Nematoda</taxon>
        <taxon>Chromadorea</taxon>
        <taxon>Rhabditida</taxon>
        <taxon>Rhabditina</taxon>
        <taxon>Rhabditomorpha</taxon>
        <taxon>Strongyloidea</taxon>
        <taxon>Ancylostomatidae</taxon>
        <taxon>Ancylostomatinae</taxon>
        <taxon>Ancylostoma</taxon>
    </lineage>
</organism>
<dbReference type="CDD" id="cd05380">
    <property type="entry name" value="CAP_euk"/>
    <property type="match status" value="1"/>
</dbReference>
<dbReference type="EMBL" id="KN737176">
    <property type="protein sequence ID" value="KIH55533.1"/>
    <property type="molecule type" value="Genomic_DNA"/>
</dbReference>
<feature type="chain" id="PRO_5002146662" evidence="1">
    <location>
        <begin position="18"/>
        <end position="185"/>
    </location>
</feature>
<dbReference type="SUPFAM" id="SSF55797">
    <property type="entry name" value="PR-1-like"/>
    <property type="match status" value="1"/>
</dbReference>
<feature type="signal peptide" evidence="1">
    <location>
        <begin position="1"/>
        <end position="17"/>
    </location>
</feature>
<dbReference type="AlphaFoldDB" id="A0A0C2CGN2"/>
<sequence length="185" mass="20522">MKSYFVVLFTVLGIVHANGDYEKCSKNHGIDNEMRERIVETHNGYRSLLAQGLAFMKDGADSLEASKMRSLVYDCEAENSAYESAEKCSTTSSPTSTYDENLYVIEEEDGDVSDPIQEVAWDTRTKVGCAVAKCNSGKATHVVCHYTPKEEAEGKLIYEMGEPCSRCSTYGDFTCEEGLCVTKQK</sequence>
<dbReference type="InterPro" id="IPR035940">
    <property type="entry name" value="CAP_sf"/>
</dbReference>
<accession>A0A0C2CGN2</accession>
<dbReference type="PANTHER" id="PTHR10334">
    <property type="entry name" value="CYSTEINE-RICH SECRETORY PROTEIN-RELATED"/>
    <property type="match status" value="1"/>
</dbReference>
<protein>
    <submittedName>
        <fullName evidence="3">SCP-like protein</fullName>
    </submittedName>
</protein>
<dbReference type="Pfam" id="PF00188">
    <property type="entry name" value="CAP"/>
    <property type="match status" value="2"/>
</dbReference>
<name>A0A0C2CGN2_9BILA</name>
<reference evidence="3 4" key="1">
    <citation type="submission" date="2013-12" db="EMBL/GenBank/DDBJ databases">
        <title>Draft genome of the parsitic nematode Ancylostoma duodenale.</title>
        <authorList>
            <person name="Mitreva M."/>
        </authorList>
    </citation>
    <scope>NUCLEOTIDE SEQUENCE [LARGE SCALE GENOMIC DNA]</scope>
    <source>
        <strain evidence="3 4">Zhejiang</strain>
    </source>
</reference>
<proteinExistence type="predicted"/>